<accession>A0A4R8ZJU5</accession>
<reference evidence="1 2" key="1">
    <citation type="submission" date="2019-03" db="EMBL/GenBank/DDBJ databases">
        <title>Genomics of glacier-inhabiting Cryobacterium strains.</title>
        <authorList>
            <person name="Liu Q."/>
            <person name="Xin Y.-H."/>
        </authorList>
    </citation>
    <scope>NUCLEOTIDE SEQUENCE [LARGE SCALE GENOMIC DNA]</scope>
    <source>
        <strain evidence="1 2">TMT1-1</strain>
    </source>
</reference>
<comment type="caution">
    <text evidence="1">The sequence shown here is derived from an EMBL/GenBank/DDBJ whole genome shotgun (WGS) entry which is preliminary data.</text>
</comment>
<name>A0A4R8ZJU5_9MICO</name>
<gene>
    <name evidence="1" type="ORF">E3T27_04045</name>
</gene>
<dbReference type="EMBL" id="SOGT01000005">
    <property type="protein sequence ID" value="TFD27652.1"/>
    <property type="molecule type" value="Genomic_DNA"/>
</dbReference>
<dbReference type="Proteomes" id="UP000298424">
    <property type="component" value="Unassembled WGS sequence"/>
</dbReference>
<dbReference type="AlphaFoldDB" id="A0A4R8ZJU5"/>
<protein>
    <submittedName>
        <fullName evidence="1">Uncharacterized protein</fullName>
    </submittedName>
</protein>
<sequence>MVSDVLTFSDVVTVSGTISQPLWVVIPAKRSRPRWATRSATVSAALIAFIPPKMARDICQVRRPRSPIIILDFFEQLHAVIGLSAAVEFFPACVLSRVGQWVRSRAGS</sequence>
<organism evidence="1 2">
    <name type="scientific">Cryobacterium lyxosi</name>
    <dbReference type="NCBI Taxonomy" id="1259228"/>
    <lineage>
        <taxon>Bacteria</taxon>
        <taxon>Bacillati</taxon>
        <taxon>Actinomycetota</taxon>
        <taxon>Actinomycetes</taxon>
        <taxon>Micrococcales</taxon>
        <taxon>Microbacteriaceae</taxon>
        <taxon>Cryobacterium</taxon>
    </lineage>
</organism>
<proteinExistence type="predicted"/>
<keyword evidence="2" id="KW-1185">Reference proteome</keyword>
<evidence type="ECO:0000313" key="1">
    <source>
        <dbReference type="EMBL" id="TFD27652.1"/>
    </source>
</evidence>
<evidence type="ECO:0000313" key="2">
    <source>
        <dbReference type="Proteomes" id="UP000298424"/>
    </source>
</evidence>